<keyword evidence="5" id="KW-1185">Reference proteome</keyword>
<comment type="caution">
    <text evidence="4">The sequence shown here is derived from an EMBL/GenBank/DDBJ whole genome shotgun (WGS) entry which is preliminary data.</text>
</comment>
<reference evidence="4 5" key="1">
    <citation type="submission" date="2012-05" db="EMBL/GenBank/DDBJ databases">
        <authorList>
            <person name="Weinstock G."/>
            <person name="Sodergren E."/>
            <person name="Lobos E.A."/>
            <person name="Fulton L."/>
            <person name="Fulton R."/>
            <person name="Courtney L."/>
            <person name="Fronick C."/>
            <person name="O'Laughlin M."/>
            <person name="Godfrey J."/>
            <person name="Wilson R.M."/>
            <person name="Miner T."/>
            <person name="Farmer C."/>
            <person name="Delehaunty K."/>
            <person name="Cordes M."/>
            <person name="Minx P."/>
            <person name="Tomlinson C."/>
            <person name="Chen J."/>
            <person name="Wollam A."/>
            <person name="Pepin K.H."/>
            <person name="Bhonagiri V."/>
            <person name="Zhang X."/>
            <person name="Suruliraj S."/>
            <person name="Warren W."/>
            <person name="Mitreva M."/>
            <person name="Mardis E.R."/>
            <person name="Wilson R.K."/>
        </authorList>
    </citation>
    <scope>NUCLEOTIDE SEQUENCE [LARGE SCALE GENOMIC DNA]</scope>
    <source>
        <strain evidence="4 5">F0235</strain>
    </source>
</reference>
<feature type="domain" description="NAD-dependent epimerase/dehydratase" evidence="2">
    <location>
        <begin position="154"/>
        <end position="374"/>
    </location>
</feature>
<evidence type="ECO:0000259" key="3">
    <source>
        <dbReference type="Pfam" id="PF08338"/>
    </source>
</evidence>
<name>L1MG75_9CORY</name>
<dbReference type="PATRIC" id="fig|1035195.3.peg.1134"/>
<dbReference type="STRING" id="1035195.HMPREF9997_01263"/>
<dbReference type="eggNOG" id="COG4276">
    <property type="taxonomic scope" value="Bacteria"/>
</dbReference>
<dbReference type="PANTHER" id="PTHR11092:SF0">
    <property type="entry name" value="EPIMERASE FAMILY PROTEIN SDR39U1"/>
    <property type="match status" value="1"/>
</dbReference>
<evidence type="ECO:0000313" key="4">
    <source>
        <dbReference type="EMBL" id="EKX90055.1"/>
    </source>
</evidence>
<dbReference type="Pfam" id="PF08338">
    <property type="entry name" value="DUF1731"/>
    <property type="match status" value="1"/>
</dbReference>
<dbReference type="HOGENOM" id="CLU_047373_4_0_11"/>
<dbReference type="EMBL" id="AMEM01000018">
    <property type="protein sequence ID" value="EKX90055.1"/>
    <property type="molecule type" value="Genomic_DNA"/>
</dbReference>
<dbReference type="eggNOG" id="COG1090">
    <property type="taxonomic scope" value="Bacteria"/>
</dbReference>
<dbReference type="RefSeq" id="WP_006063499.1">
    <property type="nucleotide sequence ID" value="NZ_KB290831.1"/>
</dbReference>
<dbReference type="Proteomes" id="UP000010445">
    <property type="component" value="Unassembled WGS sequence"/>
</dbReference>
<proteinExistence type="inferred from homology"/>
<dbReference type="SUPFAM" id="SSF55961">
    <property type="entry name" value="Bet v1-like"/>
    <property type="match status" value="1"/>
</dbReference>
<evidence type="ECO:0000313" key="5">
    <source>
        <dbReference type="Proteomes" id="UP000010445"/>
    </source>
</evidence>
<dbReference type="InterPro" id="IPR013549">
    <property type="entry name" value="DUF1731"/>
</dbReference>
<dbReference type="Pfam" id="PF01370">
    <property type="entry name" value="Epimerase"/>
    <property type="match status" value="1"/>
</dbReference>
<sequence length="465" mass="50285">MTFTTSHILPFDQKLVWDWHTRPGAVKRLTPPFVPMSVEKEATSLADGTTTFLLPGKFQWMAQHQPSGYIPERRFTDVCVSPVVKGAGGWRHTHTFADTPEGTTLITDYVDSRIPISHKKLCSVFAYRQHQLYHDLAFSSSLALTSPSTKPLTIAVTGASGLVGRALTAQLTTLGHAVIPLVRKASHLASTTKHAAHPHSPLPRFWNPVNPAPDLLDGVDVLVHLAGEPILGRFSQKHQSQIRDSRVIPTLALAKLVSQSSSCSTMVCASAIGFYGFTTMKHNTTHGLTETSTQGDGFLADVVAEWESACAPAHPKRVVNVRTGIVLSAQGGVLPPMAALFFAGLGGRLGSGKQWMSWIALDDLTDIYVRAIIDPALSGPVNATAPTPVTNSEFSTTLAHLLHRPSFIPTPAWAPGLLVGKQGTQELILADQKVLPAKITNHDHTFRYPTLRSALAHELGKESLF</sequence>
<organism evidence="4 5">
    <name type="scientific">Corynebacterium durum F0235</name>
    <dbReference type="NCBI Taxonomy" id="1035195"/>
    <lineage>
        <taxon>Bacteria</taxon>
        <taxon>Bacillati</taxon>
        <taxon>Actinomycetota</taxon>
        <taxon>Actinomycetes</taxon>
        <taxon>Mycobacteriales</taxon>
        <taxon>Corynebacteriaceae</taxon>
        <taxon>Corynebacterium</taxon>
    </lineage>
</organism>
<dbReference type="NCBIfam" id="TIGR01777">
    <property type="entry name" value="yfcH"/>
    <property type="match status" value="1"/>
</dbReference>
<dbReference type="InterPro" id="IPR036291">
    <property type="entry name" value="NAD(P)-bd_dom_sf"/>
</dbReference>
<evidence type="ECO:0000259" key="2">
    <source>
        <dbReference type="Pfam" id="PF01370"/>
    </source>
</evidence>
<evidence type="ECO:0000256" key="1">
    <source>
        <dbReference type="ARBA" id="ARBA00009353"/>
    </source>
</evidence>
<dbReference type="AlphaFoldDB" id="L1MG75"/>
<gene>
    <name evidence="4" type="ORF">HMPREF9997_01263</name>
</gene>
<feature type="domain" description="DUF1731" evidence="3">
    <location>
        <begin position="410"/>
        <end position="457"/>
    </location>
</feature>
<accession>L1MG75</accession>
<dbReference type="InterPro" id="IPR023393">
    <property type="entry name" value="START-like_dom_sf"/>
</dbReference>
<dbReference type="OrthoDB" id="9801773at2"/>
<dbReference type="InterPro" id="IPR010099">
    <property type="entry name" value="SDR39U1"/>
</dbReference>
<dbReference type="Gene3D" id="3.30.530.20">
    <property type="match status" value="1"/>
</dbReference>
<comment type="similarity">
    <text evidence="1">Belongs to the NAD(P)-dependent epimerase/dehydratase family. SDR39U1 subfamily.</text>
</comment>
<protein>
    <submittedName>
        <fullName evidence="4">TIGR01777 family protein</fullName>
    </submittedName>
</protein>
<dbReference type="Gene3D" id="3.40.50.720">
    <property type="entry name" value="NAD(P)-binding Rossmann-like Domain"/>
    <property type="match status" value="1"/>
</dbReference>
<dbReference type="SUPFAM" id="SSF51735">
    <property type="entry name" value="NAD(P)-binding Rossmann-fold domains"/>
    <property type="match status" value="1"/>
</dbReference>
<dbReference type="PANTHER" id="PTHR11092">
    <property type="entry name" value="SUGAR NUCLEOTIDE EPIMERASE RELATED"/>
    <property type="match status" value="1"/>
</dbReference>
<dbReference type="InterPro" id="IPR001509">
    <property type="entry name" value="Epimerase_deHydtase"/>
</dbReference>